<dbReference type="GO" id="GO:0017057">
    <property type="term" value="F:6-phosphogluconolactonase activity"/>
    <property type="evidence" value="ECO:0007669"/>
    <property type="project" value="TreeGrafter"/>
</dbReference>
<dbReference type="Gene3D" id="2.130.10.10">
    <property type="entry name" value="YVTN repeat-like/Quinoprotein amine dehydrogenase"/>
    <property type="match status" value="1"/>
</dbReference>
<evidence type="ECO:0000313" key="3">
    <source>
        <dbReference type="Proteomes" id="UP000621560"/>
    </source>
</evidence>
<sequence>MTTSLRVFLGSYADAEGPGVYACAFDETTGALTLIDEVSGLQNPTFLDIDAKRRILYALTEQPDEQGGRAGAAVAMEIAPDSGRLTPLGRESTVPAPTCHIALDRERRALLTSSYHGGLVGLSPLLPDGRVAPCADMHRHEGTSVLPVQSQARVHSVFMDQANRYAIVCDLGLDRVFVYRLDLDAMQLQPHGEAAVAPGSGPRHFAFHPTLPYGYVINELNATITAFRYDEALGALEAIGTFPTLPDGYDGDNACADIHISPDGRFLYGSNRGHDSIAVYAIDSDSGMLTLVQHAPTLGGHPRNFALSPDGRYLLVANRDGNHVVTFARDAESGKLTPTGHELQVSKPVCVKFAYI</sequence>
<accession>A0A927BT85</accession>
<proteinExistence type="inferred from homology"/>
<name>A0A927BT85_9BACL</name>
<evidence type="ECO:0000256" key="1">
    <source>
        <dbReference type="ARBA" id="ARBA00005564"/>
    </source>
</evidence>
<dbReference type="InterPro" id="IPR019405">
    <property type="entry name" value="Lactonase_7-beta_prop"/>
</dbReference>
<dbReference type="Pfam" id="PF10282">
    <property type="entry name" value="Lactonase"/>
    <property type="match status" value="1"/>
</dbReference>
<protein>
    <submittedName>
        <fullName evidence="2">Lactonase family protein</fullName>
    </submittedName>
</protein>
<dbReference type="EMBL" id="JACXIZ010000013">
    <property type="protein sequence ID" value="MBD2845003.1"/>
    <property type="molecule type" value="Genomic_DNA"/>
</dbReference>
<dbReference type="PANTHER" id="PTHR30344">
    <property type="entry name" value="6-PHOSPHOGLUCONOLACTONASE-RELATED"/>
    <property type="match status" value="1"/>
</dbReference>
<dbReference type="PANTHER" id="PTHR30344:SF1">
    <property type="entry name" value="6-PHOSPHOGLUCONOLACTONASE"/>
    <property type="match status" value="1"/>
</dbReference>
<keyword evidence="3" id="KW-1185">Reference proteome</keyword>
<evidence type="ECO:0000313" key="2">
    <source>
        <dbReference type="EMBL" id="MBD2845003.1"/>
    </source>
</evidence>
<gene>
    <name evidence="2" type="ORF">IDH44_07360</name>
</gene>
<reference evidence="2" key="1">
    <citation type="submission" date="2020-09" db="EMBL/GenBank/DDBJ databases">
        <title>A novel bacterium of genus Paenibacillus, isolated from South China Sea.</title>
        <authorList>
            <person name="Huang H."/>
            <person name="Mo K."/>
            <person name="Hu Y."/>
        </authorList>
    </citation>
    <scope>NUCLEOTIDE SEQUENCE</scope>
    <source>
        <strain evidence="2">IB182496</strain>
    </source>
</reference>
<dbReference type="SUPFAM" id="SSF51004">
    <property type="entry name" value="C-terminal (heme d1) domain of cytochrome cd1-nitrite reductase"/>
    <property type="match status" value="1"/>
</dbReference>
<comment type="caution">
    <text evidence="2">The sequence shown here is derived from an EMBL/GenBank/DDBJ whole genome shotgun (WGS) entry which is preliminary data.</text>
</comment>
<dbReference type="InterPro" id="IPR011048">
    <property type="entry name" value="Haem_d1_sf"/>
</dbReference>
<dbReference type="AlphaFoldDB" id="A0A927BT85"/>
<dbReference type="GO" id="GO:0005829">
    <property type="term" value="C:cytosol"/>
    <property type="evidence" value="ECO:0007669"/>
    <property type="project" value="TreeGrafter"/>
</dbReference>
<organism evidence="2 3">
    <name type="scientific">Paenibacillus sabuli</name>
    <dbReference type="NCBI Taxonomy" id="2772509"/>
    <lineage>
        <taxon>Bacteria</taxon>
        <taxon>Bacillati</taxon>
        <taxon>Bacillota</taxon>
        <taxon>Bacilli</taxon>
        <taxon>Bacillales</taxon>
        <taxon>Paenibacillaceae</taxon>
        <taxon>Paenibacillus</taxon>
    </lineage>
</organism>
<dbReference type="InterPro" id="IPR050282">
    <property type="entry name" value="Cycloisomerase_2"/>
</dbReference>
<dbReference type="InterPro" id="IPR015943">
    <property type="entry name" value="WD40/YVTN_repeat-like_dom_sf"/>
</dbReference>
<dbReference type="Proteomes" id="UP000621560">
    <property type="component" value="Unassembled WGS sequence"/>
</dbReference>
<comment type="similarity">
    <text evidence="1">Belongs to the cycloisomerase 2 family.</text>
</comment>
<dbReference type="RefSeq" id="WP_190916180.1">
    <property type="nucleotide sequence ID" value="NZ_JACXIZ010000013.1"/>
</dbReference>